<evidence type="ECO:0000256" key="4">
    <source>
        <dbReference type="ARBA" id="ARBA00022781"/>
    </source>
</evidence>
<evidence type="ECO:0000256" key="1">
    <source>
        <dbReference type="ARBA" id="ARBA00007479"/>
    </source>
</evidence>
<accession>A0A1I8IAH4</accession>
<keyword evidence="8 9" id="KW-0472">Membrane</keyword>
<comment type="similarity">
    <text evidence="1 9">Belongs to the eukaryotic ATPase B chain family.</text>
</comment>
<dbReference type="GO" id="GO:0045259">
    <property type="term" value="C:proton-transporting ATP synthase complex"/>
    <property type="evidence" value="ECO:0007669"/>
    <property type="project" value="UniProtKB-KW"/>
</dbReference>
<evidence type="ECO:0000256" key="2">
    <source>
        <dbReference type="ARBA" id="ARBA00022448"/>
    </source>
</evidence>
<feature type="signal peptide" evidence="11">
    <location>
        <begin position="1"/>
        <end position="31"/>
    </location>
</feature>
<feature type="chain" id="PRO_5009320808" description="ATP synthase subunit b" evidence="11">
    <location>
        <begin position="32"/>
        <end position="451"/>
    </location>
</feature>
<evidence type="ECO:0000256" key="3">
    <source>
        <dbReference type="ARBA" id="ARBA00022547"/>
    </source>
</evidence>
<dbReference type="AlphaFoldDB" id="A0A1I8IAH4"/>
<evidence type="ECO:0000256" key="11">
    <source>
        <dbReference type="SAM" id="SignalP"/>
    </source>
</evidence>
<dbReference type="InterPro" id="IPR013837">
    <property type="entry name" value="ATP_synth_F0_suB"/>
</dbReference>
<keyword evidence="12" id="KW-1185">Reference proteome</keyword>
<dbReference type="WBParaSite" id="maker-uti_cns_0010844-snap-gene-0.4-mRNA-1">
    <property type="protein sequence ID" value="maker-uti_cns_0010844-snap-gene-0.4-mRNA-1"/>
    <property type="gene ID" value="maker-uti_cns_0010844-snap-gene-0.4"/>
</dbReference>
<keyword evidence="2 9" id="KW-0813">Transport</keyword>
<evidence type="ECO:0000313" key="12">
    <source>
        <dbReference type="Proteomes" id="UP000095280"/>
    </source>
</evidence>
<evidence type="ECO:0000313" key="13">
    <source>
        <dbReference type="WBParaSite" id="maker-uti_cns_0010844-snap-gene-0.4-mRNA-1"/>
    </source>
</evidence>
<reference evidence="13" key="1">
    <citation type="submission" date="2016-11" db="UniProtKB">
        <authorList>
            <consortium name="WormBaseParasite"/>
        </authorList>
    </citation>
    <scope>IDENTIFICATION</scope>
</reference>
<dbReference type="InterPro" id="IPR008688">
    <property type="entry name" value="ATP_synth_Bsub_B/MI25"/>
</dbReference>
<comment type="subcellular location">
    <subcellularLocation>
        <location evidence="9">Mitochondrion</location>
    </subcellularLocation>
    <subcellularLocation>
        <location evidence="9">Mitochondrion inner membrane</location>
    </subcellularLocation>
</comment>
<keyword evidence="7 9" id="KW-0496">Mitochondrion</keyword>
<evidence type="ECO:0000256" key="9">
    <source>
        <dbReference type="RuleBase" id="RU368017"/>
    </source>
</evidence>
<keyword evidence="3 9" id="KW-0138">CF(0)</keyword>
<comment type="function">
    <text evidence="9">Subunit b, of the mitochondrial membrane ATP synthase complex (F(1)F(0) ATP synthase or Complex V) that produces ATP from ADP in the presence of a proton gradient across the membrane which is generated by electron transport complexes of the respiratory chain. ATP synthase complex consist of a soluble F(1) head domain - the catalytic core - and a membrane F(1) domain - the membrane proton channel. These two domains are linked by a central stalk rotating inside the F(1) region and a stationary peripheral stalk. During catalysis, ATP synthesis in the catalytic domain of F(1) is coupled via a rotary mechanism of the central stalk subunits to proton translocation. In vivo, can only synthesize ATP although its ATP hydrolase activity can be activated artificially in vitro. Part of the complex F(0) domain. Part of the complex F(0) domain and the peripheric stalk, which acts as a stator to hold the catalytic alpha(3)beta(3) subcomplex and subunit a/ATP6 static relative to the rotary elements.</text>
</comment>
<dbReference type="Pfam" id="PF05405">
    <property type="entry name" value="Mt_ATP-synt_B"/>
    <property type="match status" value="1"/>
</dbReference>
<proteinExistence type="inferred from homology"/>
<evidence type="ECO:0000256" key="10">
    <source>
        <dbReference type="SAM" id="MobiDB-lite"/>
    </source>
</evidence>
<comment type="subunit">
    <text evidence="9">F-type ATPases have 2 components, CF(1) - the catalytic core - and CF(0) - the membrane proton channel. CF(1) and CF(0) have multiple subunits.</text>
</comment>
<keyword evidence="4 9" id="KW-0375">Hydrogen ion transport</keyword>
<keyword evidence="6 9" id="KW-0406">Ion transport</keyword>
<evidence type="ECO:0000256" key="7">
    <source>
        <dbReference type="ARBA" id="ARBA00023128"/>
    </source>
</evidence>
<protein>
    <recommendedName>
        <fullName evidence="9">ATP synthase subunit b</fullName>
    </recommendedName>
</protein>
<keyword evidence="11" id="KW-0732">Signal</keyword>
<dbReference type="GO" id="GO:0005743">
    <property type="term" value="C:mitochondrial inner membrane"/>
    <property type="evidence" value="ECO:0007669"/>
    <property type="project" value="UniProtKB-SubCell"/>
</dbReference>
<dbReference type="PANTHER" id="PTHR12733:SF3">
    <property type="entry name" value="ATP SYNTHASE F(0) COMPLEX SUBUNIT B1, MITOCHONDRIAL"/>
    <property type="match status" value="1"/>
</dbReference>
<evidence type="ECO:0000256" key="6">
    <source>
        <dbReference type="ARBA" id="ARBA00023065"/>
    </source>
</evidence>
<dbReference type="SUPFAM" id="SSF161060">
    <property type="entry name" value="ATP synthase B chain-like"/>
    <property type="match status" value="1"/>
</dbReference>
<keyword evidence="5 9" id="KW-0999">Mitochondrion inner membrane</keyword>
<organism evidence="12 13">
    <name type="scientific">Macrostomum lignano</name>
    <dbReference type="NCBI Taxonomy" id="282301"/>
    <lineage>
        <taxon>Eukaryota</taxon>
        <taxon>Metazoa</taxon>
        <taxon>Spiralia</taxon>
        <taxon>Lophotrochozoa</taxon>
        <taxon>Platyhelminthes</taxon>
        <taxon>Rhabditophora</taxon>
        <taxon>Macrostomorpha</taxon>
        <taxon>Macrostomida</taxon>
        <taxon>Macrostomidae</taxon>
        <taxon>Macrostomum</taxon>
    </lineage>
</organism>
<evidence type="ECO:0000256" key="5">
    <source>
        <dbReference type="ARBA" id="ARBA00022792"/>
    </source>
</evidence>
<name>A0A1I8IAH4_9PLAT</name>
<dbReference type="Proteomes" id="UP000095280">
    <property type="component" value="Unplaced"/>
</dbReference>
<feature type="region of interest" description="Disordered" evidence="10">
    <location>
        <begin position="47"/>
        <end position="67"/>
    </location>
</feature>
<evidence type="ECO:0000256" key="8">
    <source>
        <dbReference type="ARBA" id="ARBA00023136"/>
    </source>
</evidence>
<dbReference type="GO" id="GO:0046933">
    <property type="term" value="F:proton-transporting ATP synthase activity, rotational mechanism"/>
    <property type="evidence" value="ECO:0007669"/>
    <property type="project" value="TreeGrafter"/>
</dbReference>
<dbReference type="Gene3D" id="1.20.5.2210">
    <property type="match status" value="1"/>
</dbReference>
<dbReference type="PANTHER" id="PTHR12733">
    <property type="entry name" value="MITOCHONDRIAL ATP SYNTHASE B CHAIN"/>
    <property type="match status" value="1"/>
</dbReference>
<sequence length="451" mass="51191">LNALQSAIASHCGCALRRLLFLAPLASATAAADPAASVCQRRGYPGGVKKVPDLEDHPKRRKGRHVHPIPNSQYRGFTVNEGSRNVRLNRDNWDLVAESDGRLLLTTELLDPLPDSPLYELVKSGQAFEKVFVHVVRMPEDELKAEYQLVSLIIYFCRRCFAKFLVAVSLSARLLHTSRAALAIPKGPEREEFIDQGSAKILKSMEAWKEQTKTGLSSVTERFERLHEIYYGKDRDFTNYPPVKMQPHMPKVRLGILPDSWFQAFYNKTGVLGPYILALGVPTFLISKEYWVLDPEGMVLLVSVPALIAFVKKYGQRIKEMEAKKANELDESVIVRPIEAAKDSGRDLVRLTESQLQSFPIVFEEAFKAKREILDLQLEEEYRRRLAEVARTVERRMTYHVELAAAKKSFQQQHLVQWVLDGVTKSITPQQEKEAIQQCIRELRALAPKAA</sequence>